<keyword evidence="2" id="KW-0560">Oxidoreductase</keyword>
<name>A0A4R0GJR5_9ACTN</name>
<sequence>MIDESSLDGARLRRVLGAFPSGVTAVAALVDGRPAGLAANSFTSVSLDPPLVSICIAHSSRTWRRLRSAARCGISVLAADQEQVCRQLATSNADKFVGLDWHATTHGAVLMQGAPAWFECSVEQQIPAGDHDIVLLRIHDLGVEQTVRPLVFHGSRFHQLAP</sequence>
<dbReference type="PANTHER" id="PTHR30466">
    <property type="entry name" value="FLAVIN REDUCTASE"/>
    <property type="match status" value="1"/>
</dbReference>
<feature type="domain" description="Flavin reductase like" evidence="3">
    <location>
        <begin position="16"/>
        <end position="159"/>
    </location>
</feature>
<reference evidence="4 5" key="1">
    <citation type="submission" date="2019-02" db="EMBL/GenBank/DDBJ databases">
        <title>Jishengella sp. nov., isolated from a root of Zingiber montanum.</title>
        <authorList>
            <person name="Kuncharoen N."/>
            <person name="Kudo T."/>
            <person name="Masahiro Y."/>
            <person name="Ohkuma M."/>
            <person name="Tanasupawat S."/>
        </authorList>
    </citation>
    <scope>NUCLEOTIDE SEQUENCE [LARGE SCALE GENOMIC DNA]</scope>
    <source>
        <strain evidence="4 5">PLAI 1-1</strain>
    </source>
</reference>
<dbReference type="InterPro" id="IPR012349">
    <property type="entry name" value="Split_barrel_FMN-bd"/>
</dbReference>
<dbReference type="GO" id="GO:0010181">
    <property type="term" value="F:FMN binding"/>
    <property type="evidence" value="ECO:0007669"/>
    <property type="project" value="InterPro"/>
</dbReference>
<dbReference type="InterPro" id="IPR002563">
    <property type="entry name" value="Flavin_Rdtase-like_dom"/>
</dbReference>
<dbReference type="EMBL" id="SJJR01000008">
    <property type="protein sequence ID" value="TCB96722.1"/>
    <property type="molecule type" value="Genomic_DNA"/>
</dbReference>
<evidence type="ECO:0000256" key="2">
    <source>
        <dbReference type="ARBA" id="ARBA00023002"/>
    </source>
</evidence>
<dbReference type="Pfam" id="PF01613">
    <property type="entry name" value="Flavin_Reduct"/>
    <property type="match status" value="1"/>
</dbReference>
<comment type="caution">
    <text evidence="4">The sequence shown here is derived from an EMBL/GenBank/DDBJ whole genome shotgun (WGS) entry which is preliminary data.</text>
</comment>
<evidence type="ECO:0000259" key="3">
    <source>
        <dbReference type="SMART" id="SM00903"/>
    </source>
</evidence>
<dbReference type="AlphaFoldDB" id="A0A4R0GJR5"/>
<dbReference type="OrthoDB" id="9792858at2"/>
<proteinExistence type="inferred from homology"/>
<keyword evidence="5" id="KW-1185">Reference proteome</keyword>
<dbReference type="Proteomes" id="UP000292274">
    <property type="component" value="Unassembled WGS sequence"/>
</dbReference>
<dbReference type="InterPro" id="IPR050268">
    <property type="entry name" value="NADH-dep_flavin_reductase"/>
</dbReference>
<protein>
    <submittedName>
        <fullName evidence="4">Flavin reductase</fullName>
    </submittedName>
</protein>
<dbReference type="SMART" id="SM00903">
    <property type="entry name" value="Flavin_Reduct"/>
    <property type="match status" value="1"/>
</dbReference>
<dbReference type="PANTHER" id="PTHR30466:SF11">
    <property type="entry name" value="FLAVIN-DEPENDENT MONOOXYGENASE, REDUCTASE SUBUNIT HSAB"/>
    <property type="match status" value="1"/>
</dbReference>
<accession>A0A4R0GJR5</accession>
<comment type="similarity">
    <text evidence="1">Belongs to the non-flavoprotein flavin reductase family.</text>
</comment>
<dbReference type="Gene3D" id="2.30.110.10">
    <property type="entry name" value="Electron Transport, Fmn-binding Protein, Chain A"/>
    <property type="match status" value="1"/>
</dbReference>
<dbReference type="RefSeq" id="WP_131304035.1">
    <property type="nucleotide sequence ID" value="NZ_SJJR01000008.1"/>
</dbReference>
<evidence type="ECO:0000256" key="1">
    <source>
        <dbReference type="ARBA" id="ARBA00008898"/>
    </source>
</evidence>
<gene>
    <name evidence="4" type="ORF">E0H26_13905</name>
</gene>
<organism evidence="4 5">
    <name type="scientific">Micromonospora zingiberis</name>
    <dbReference type="NCBI Taxonomy" id="2053011"/>
    <lineage>
        <taxon>Bacteria</taxon>
        <taxon>Bacillati</taxon>
        <taxon>Actinomycetota</taxon>
        <taxon>Actinomycetes</taxon>
        <taxon>Micromonosporales</taxon>
        <taxon>Micromonosporaceae</taxon>
        <taxon>Micromonospora</taxon>
    </lineage>
</organism>
<dbReference type="GO" id="GO:0042602">
    <property type="term" value="F:riboflavin reductase (NADPH) activity"/>
    <property type="evidence" value="ECO:0007669"/>
    <property type="project" value="TreeGrafter"/>
</dbReference>
<dbReference type="SUPFAM" id="SSF50475">
    <property type="entry name" value="FMN-binding split barrel"/>
    <property type="match status" value="1"/>
</dbReference>
<evidence type="ECO:0000313" key="5">
    <source>
        <dbReference type="Proteomes" id="UP000292274"/>
    </source>
</evidence>
<evidence type="ECO:0000313" key="4">
    <source>
        <dbReference type="EMBL" id="TCB96722.1"/>
    </source>
</evidence>